<dbReference type="PANTHER" id="PTHR37298">
    <property type="entry name" value="UPF0111 PROTEIN YKAA"/>
    <property type="match status" value="1"/>
</dbReference>
<accession>A0A5B8V3I8</accession>
<evidence type="ECO:0000313" key="2">
    <source>
        <dbReference type="EMBL" id="QEC65136.1"/>
    </source>
</evidence>
<evidence type="ECO:0000256" key="1">
    <source>
        <dbReference type="ARBA" id="ARBA00008591"/>
    </source>
</evidence>
<reference evidence="2 3" key="1">
    <citation type="journal article" date="2017" name="Curr. Microbiol.">
        <title>Mucilaginibacter ginsenosidivorans sp. nov., Isolated from Soil of Ginseng Field.</title>
        <authorList>
            <person name="Kim M.M."/>
            <person name="Siddiqi M.Z."/>
            <person name="Im W.T."/>
        </authorList>
    </citation>
    <scope>NUCLEOTIDE SEQUENCE [LARGE SCALE GENOMIC DNA]</scope>
    <source>
        <strain evidence="2 3">Gsoil 3017</strain>
    </source>
</reference>
<gene>
    <name evidence="2" type="ORF">FRZ54_22040</name>
</gene>
<dbReference type="PANTHER" id="PTHR37298:SF1">
    <property type="entry name" value="UPF0111 PROTEIN YKAA"/>
    <property type="match status" value="1"/>
</dbReference>
<dbReference type="AlphaFoldDB" id="A0A5B8V3I8"/>
<keyword evidence="3" id="KW-1185">Reference proteome</keyword>
<dbReference type="Proteomes" id="UP000321479">
    <property type="component" value="Chromosome"/>
</dbReference>
<dbReference type="OrthoDB" id="792700at2"/>
<organism evidence="2 3">
    <name type="scientific">Mucilaginibacter ginsenosidivorans</name>
    <dbReference type="NCBI Taxonomy" id="398053"/>
    <lineage>
        <taxon>Bacteria</taxon>
        <taxon>Pseudomonadati</taxon>
        <taxon>Bacteroidota</taxon>
        <taxon>Sphingobacteriia</taxon>
        <taxon>Sphingobacteriales</taxon>
        <taxon>Sphingobacteriaceae</taxon>
        <taxon>Mucilaginibacter</taxon>
    </lineage>
</organism>
<comment type="similarity">
    <text evidence="1">Belongs to the UPF0111 family.</text>
</comment>
<dbReference type="Pfam" id="PF01865">
    <property type="entry name" value="PhoU_div"/>
    <property type="match status" value="1"/>
</dbReference>
<proteinExistence type="inferred from homology"/>
<name>A0A5B8V3I8_9SPHI</name>
<dbReference type="InterPro" id="IPR038078">
    <property type="entry name" value="PhoU-like_sf"/>
</dbReference>
<protein>
    <submittedName>
        <fullName evidence="2">DUF47 family protein</fullName>
    </submittedName>
</protein>
<dbReference type="EMBL" id="CP042436">
    <property type="protein sequence ID" value="QEC65136.1"/>
    <property type="molecule type" value="Genomic_DNA"/>
</dbReference>
<dbReference type="InterPro" id="IPR052912">
    <property type="entry name" value="UPF0111_domain"/>
</dbReference>
<evidence type="ECO:0000313" key="3">
    <source>
        <dbReference type="Proteomes" id="UP000321479"/>
    </source>
</evidence>
<dbReference type="Gene3D" id="1.20.58.220">
    <property type="entry name" value="Phosphate transport system protein phou homolog 2, domain 2"/>
    <property type="match status" value="1"/>
</dbReference>
<dbReference type="InterPro" id="IPR018445">
    <property type="entry name" value="Put_Phosphate_transp_reg"/>
</dbReference>
<sequence>MRNLFSDFLSHRQLFYGLFNQAGKNIVEMAELLSAVVDTASVEEREPLYRQINVLEETGDDITHKVYLGLDKVFFTPMNRKDIHILASAIDDVADNVHEAAGRMHLYNIEKFLPAMHPIIDYIKRSCIELQSLICSLAKIDDSDAMLASCRRVKEYEHQADLVYYHALADLFAREKDPIALIKHRDILYSLKASANKCKNVTDAIEIIVLNNI</sequence>
<dbReference type="RefSeq" id="WP_147033967.1">
    <property type="nucleotide sequence ID" value="NZ_CP042436.1"/>
</dbReference>
<dbReference type="KEGG" id="mgin:FRZ54_22040"/>